<dbReference type="PIRSF" id="PIRSF002686">
    <property type="entry name" value="SLG"/>
    <property type="match status" value="1"/>
</dbReference>
<dbReference type="SMART" id="SM00108">
    <property type="entry name" value="B_lectin"/>
    <property type="match status" value="1"/>
</dbReference>
<dbReference type="PROSITE" id="PS50927">
    <property type="entry name" value="BULB_LECTIN"/>
    <property type="match status" value="1"/>
</dbReference>
<evidence type="ECO:0000256" key="2">
    <source>
        <dbReference type="ARBA" id="ARBA00023157"/>
    </source>
</evidence>
<dbReference type="InterPro" id="IPR001480">
    <property type="entry name" value="Bulb-type_lectin_dom"/>
</dbReference>
<dbReference type="KEGG" id="cmo:103492955"/>
<keyword evidence="2" id="KW-1015">Disulfide bond</keyword>
<dbReference type="RefSeq" id="XP_008451767.2">
    <property type="nucleotide sequence ID" value="XM_008453545.3"/>
</dbReference>
<evidence type="ECO:0000259" key="4">
    <source>
        <dbReference type="PROSITE" id="PS50927"/>
    </source>
</evidence>
<dbReference type="Gene3D" id="2.90.10.10">
    <property type="entry name" value="Bulb-type lectin domain"/>
    <property type="match status" value="1"/>
</dbReference>
<dbReference type="PANTHER" id="PTHR47976:SF115">
    <property type="entry name" value="RECEPTOR-LIKE SERINE_THREONINE-PROTEIN KINASE"/>
    <property type="match status" value="1"/>
</dbReference>
<evidence type="ECO:0000313" key="6">
    <source>
        <dbReference type="RefSeq" id="XP_008451767.2"/>
    </source>
</evidence>
<dbReference type="Pfam" id="PF01453">
    <property type="entry name" value="B_lectin"/>
    <property type="match status" value="1"/>
</dbReference>
<keyword evidence="1" id="KW-0732">Signal</keyword>
<proteinExistence type="predicted"/>
<dbReference type="AlphaFoldDB" id="A0A1S3BS79"/>
<dbReference type="GeneID" id="103492955"/>
<dbReference type="Proteomes" id="UP001652600">
    <property type="component" value="Chromosome 7"/>
</dbReference>
<dbReference type="FunCoup" id="A0A1S3BS79">
    <property type="interactions" value="153"/>
</dbReference>
<keyword evidence="5" id="KW-1185">Reference proteome</keyword>
<dbReference type="PANTHER" id="PTHR47976">
    <property type="entry name" value="G-TYPE LECTIN S-RECEPTOR-LIKE SERINE/THREONINE-PROTEIN KINASE SD2-5"/>
    <property type="match status" value="1"/>
</dbReference>
<dbReference type="InParanoid" id="A0A1S3BS79"/>
<keyword evidence="3" id="KW-0325">Glycoprotein</keyword>
<dbReference type="InterPro" id="IPR035446">
    <property type="entry name" value="SLSG/EP1"/>
</dbReference>
<gene>
    <name evidence="6" type="primary">LOC103492955</name>
</gene>
<evidence type="ECO:0000313" key="5">
    <source>
        <dbReference type="Proteomes" id="UP001652600"/>
    </source>
</evidence>
<sequence>MPFSDYINKHHLLPPFIIPSSSNFRKAEFHLNMRPPLLTPLLLSFFFFSSLSFAIVPPNETFKFVNEGDFGDFAVEYDGTYRPLSISNSPFQLMFYNTTPNAYTLALRMAILRSESAKRWVWEANRGRPVRENATLSLGSDGNLVLAEADGTVVWQTNTANKGVVKLDLLPNGNMVLLDSNGKFVWQSFDSPTDTLLVGQSLRLGGVTKLVSRASEKLNVNGPYSFVMERKAVSLYYKSPNSPKPMRYFAGSSNWFTIQKGTLARVTLRAEVDPGQGFATELTLNYEVAGTENGGPILSRPKYNSTLTFLRLGIDGNLRLFTYNDQVDWSPSEITFTLFDREFNTGNTESECQWPERCGQFGLCEENQCVACPTEKGLLGWSKTCMAKKVSSCDPKSFHYYKLEGVDHFLTKFNKGEGLSQKDCEKKCNLDCKCLGYFYQTKGSLCWVANELKTLIKVDNSTHLGFIKTPNK</sequence>
<dbReference type="CDD" id="cd00028">
    <property type="entry name" value="B_lectin"/>
    <property type="match status" value="1"/>
</dbReference>
<name>A0A1S3BS79_CUCME</name>
<reference evidence="6" key="1">
    <citation type="submission" date="2025-08" db="UniProtKB">
        <authorList>
            <consortium name="RefSeq"/>
        </authorList>
    </citation>
    <scope>IDENTIFICATION</scope>
    <source>
        <tissue evidence="6">Stem</tissue>
    </source>
</reference>
<feature type="domain" description="Bulb-type lectin" evidence="4">
    <location>
        <begin position="71"/>
        <end position="190"/>
    </location>
</feature>
<accession>A0A1S3BS79</accession>
<dbReference type="SUPFAM" id="SSF51110">
    <property type="entry name" value="alpha-D-mannose-specific plant lectins"/>
    <property type="match status" value="1"/>
</dbReference>
<dbReference type="InterPro" id="IPR036426">
    <property type="entry name" value="Bulb-type_lectin_dom_sf"/>
</dbReference>
<evidence type="ECO:0000256" key="3">
    <source>
        <dbReference type="ARBA" id="ARBA00023180"/>
    </source>
</evidence>
<dbReference type="InterPro" id="IPR051343">
    <property type="entry name" value="G-type_lectin_kinases/EP1-like"/>
</dbReference>
<dbReference type="GO" id="GO:0009505">
    <property type="term" value="C:plant-type cell wall"/>
    <property type="evidence" value="ECO:0007669"/>
    <property type="project" value="TreeGrafter"/>
</dbReference>
<evidence type="ECO:0000256" key="1">
    <source>
        <dbReference type="ARBA" id="ARBA00022729"/>
    </source>
</evidence>
<organism evidence="5 6">
    <name type="scientific">Cucumis melo</name>
    <name type="common">Muskmelon</name>
    <dbReference type="NCBI Taxonomy" id="3656"/>
    <lineage>
        <taxon>Eukaryota</taxon>
        <taxon>Viridiplantae</taxon>
        <taxon>Streptophyta</taxon>
        <taxon>Embryophyta</taxon>
        <taxon>Tracheophyta</taxon>
        <taxon>Spermatophyta</taxon>
        <taxon>Magnoliopsida</taxon>
        <taxon>eudicotyledons</taxon>
        <taxon>Gunneridae</taxon>
        <taxon>Pentapetalae</taxon>
        <taxon>rosids</taxon>
        <taxon>fabids</taxon>
        <taxon>Cucurbitales</taxon>
        <taxon>Cucurbitaceae</taxon>
        <taxon>Benincaseae</taxon>
        <taxon>Cucumis</taxon>
    </lineage>
</organism>
<dbReference type="eggNOG" id="ENOG502QWJD">
    <property type="taxonomic scope" value="Eukaryota"/>
</dbReference>
<protein>
    <submittedName>
        <fullName evidence="6">Epidermis-specific secreted glycoprotein EP1-like</fullName>
    </submittedName>
</protein>